<name>A0A8S1GZU8_9PELO</name>
<gene>
    <name evidence="1" type="ORF">CAUJ_LOCUS2499</name>
</gene>
<evidence type="ECO:0000313" key="2">
    <source>
        <dbReference type="Proteomes" id="UP000835052"/>
    </source>
</evidence>
<evidence type="ECO:0000313" key="1">
    <source>
        <dbReference type="EMBL" id="CAD6186580.1"/>
    </source>
</evidence>
<protein>
    <submittedName>
        <fullName evidence="1">Uncharacterized protein</fullName>
    </submittedName>
</protein>
<proteinExistence type="predicted"/>
<accession>A0A8S1GZU8</accession>
<organism evidence="1 2">
    <name type="scientific">Caenorhabditis auriculariae</name>
    <dbReference type="NCBI Taxonomy" id="2777116"/>
    <lineage>
        <taxon>Eukaryota</taxon>
        <taxon>Metazoa</taxon>
        <taxon>Ecdysozoa</taxon>
        <taxon>Nematoda</taxon>
        <taxon>Chromadorea</taxon>
        <taxon>Rhabditida</taxon>
        <taxon>Rhabditina</taxon>
        <taxon>Rhabditomorpha</taxon>
        <taxon>Rhabditoidea</taxon>
        <taxon>Rhabditidae</taxon>
        <taxon>Peloderinae</taxon>
        <taxon>Caenorhabditis</taxon>
    </lineage>
</organism>
<keyword evidence="2" id="KW-1185">Reference proteome</keyword>
<sequence>MIICGPARVTYPSLSVTAGDYEAVKLCGLTLFNWDPSARSVPRTMSSYALDSQQEKNGVRLNSTYLFNVEVANIEPPPMHIVMGLVEYTHVGGNHKS</sequence>
<dbReference type="Proteomes" id="UP000835052">
    <property type="component" value="Unassembled WGS sequence"/>
</dbReference>
<comment type="caution">
    <text evidence="1">The sequence shown here is derived from an EMBL/GenBank/DDBJ whole genome shotgun (WGS) entry which is preliminary data.</text>
</comment>
<dbReference type="AlphaFoldDB" id="A0A8S1GZU8"/>
<dbReference type="EMBL" id="CAJGYM010000004">
    <property type="protein sequence ID" value="CAD6186580.1"/>
    <property type="molecule type" value="Genomic_DNA"/>
</dbReference>
<reference evidence="1" key="1">
    <citation type="submission" date="2020-10" db="EMBL/GenBank/DDBJ databases">
        <authorList>
            <person name="Kikuchi T."/>
        </authorList>
    </citation>
    <scope>NUCLEOTIDE SEQUENCE</scope>
    <source>
        <strain evidence="1">NKZ352</strain>
    </source>
</reference>